<feature type="domain" description="LTD" evidence="2">
    <location>
        <begin position="301"/>
        <end position="407"/>
    </location>
</feature>
<dbReference type="InterPro" id="IPR004509">
    <property type="entry name" value="Competence_ComEA_HhH"/>
</dbReference>
<dbReference type="SUPFAM" id="SSF74853">
    <property type="entry name" value="Lamin A/C globular tail domain"/>
    <property type="match status" value="2"/>
</dbReference>
<dbReference type="Gene3D" id="2.60.40.1260">
    <property type="entry name" value="Lamin Tail domain"/>
    <property type="match status" value="1"/>
</dbReference>
<dbReference type="GO" id="GO:0006281">
    <property type="term" value="P:DNA repair"/>
    <property type="evidence" value="ECO:0007669"/>
    <property type="project" value="InterPro"/>
</dbReference>
<evidence type="ECO:0000256" key="1">
    <source>
        <dbReference type="SAM" id="Phobius"/>
    </source>
</evidence>
<evidence type="ECO:0000313" key="4">
    <source>
        <dbReference type="Proteomes" id="UP000177067"/>
    </source>
</evidence>
<sequence>MKKIFLSLWVLSGIFLFLGNVYANELININIANIEELDTLPGIGIAKAQAIVDYRELNGSFATIEDIMNVSGIGQVTYDNMKDLITVDTVVTEEVTVIQSEPSPVPVTNYVATEFSESELLGYEVHEVVINEFLSDAFDEQVEFVELYNNSQYVIDLTGWWIEEGSGKKSILGGSVMAQDFFVLEHPKGSLNNTGDIIKLFDPTGGLIDQVVYGSWDDGNINNNAPKADDPFAVARVYDGQDTDMDSIDFVITMEITKGIENIIYIESDEEEYTLSTSTKIYNSVITNTTTIKNNLENIGNKNSQRNIEDVNIIITEILPNPAGSDSTEMIELYNPTNEDFDLTGLRLDDEEGGSRPYKIPDNTFIKAGEYMVFGKWDTKIALNNTIDSARLLWLDDTVVDEIDYVSVVEGASFSRDEDDEWQWTTQITPGVKNTFSKPLVKIVSNTSGYKLIVNVSLSEIRTLEVGTQIKTKGIVSVMPNIFGTQYFYITDNIAGVQVYMYSKDFPEFEVGDEVEIVGEISMAYGETRVKIKAKKDIVVLDKAELVEQKIEINEITENYIGSYLQISGEITEKKSTYIYLDDGSEEIKVYFKKNANIDKSLFDVGDNMIIKGILGNSTSGVQLMPRFDMDIELIDVATSTDNLLNSQEIKKNNTEKYLTAIIIGLVLTLIGISLKSRAFFIKRFLKRFLVSIISFVKR</sequence>
<reference evidence="3 4" key="1">
    <citation type="journal article" date="2016" name="Nat. Commun.">
        <title>Thousands of microbial genomes shed light on interconnected biogeochemical processes in an aquifer system.</title>
        <authorList>
            <person name="Anantharaman K."/>
            <person name="Brown C.T."/>
            <person name="Hug L.A."/>
            <person name="Sharon I."/>
            <person name="Castelle C.J."/>
            <person name="Probst A.J."/>
            <person name="Thomas B.C."/>
            <person name="Singh A."/>
            <person name="Wilkins M.J."/>
            <person name="Karaoz U."/>
            <person name="Brodie E.L."/>
            <person name="Williams K.H."/>
            <person name="Hubbard S.S."/>
            <person name="Banfield J.F."/>
        </authorList>
    </citation>
    <scope>NUCLEOTIDE SEQUENCE [LARGE SCALE GENOMIC DNA]</scope>
</reference>
<dbReference type="InterPro" id="IPR051675">
    <property type="entry name" value="Endo/Exo/Phosphatase_dom_1"/>
</dbReference>
<organism evidence="3 4">
    <name type="scientific">Candidatus Magasanikbacteria bacterium RIFCSPHIGHO2_01_FULL_33_34</name>
    <dbReference type="NCBI Taxonomy" id="1798671"/>
    <lineage>
        <taxon>Bacteria</taxon>
        <taxon>Candidatus Magasanikiibacteriota</taxon>
    </lineage>
</organism>
<dbReference type="PROSITE" id="PS51841">
    <property type="entry name" value="LTD"/>
    <property type="match status" value="2"/>
</dbReference>
<dbReference type="PANTHER" id="PTHR21180">
    <property type="entry name" value="ENDONUCLEASE/EXONUCLEASE/PHOSPHATASE FAMILY DOMAIN-CONTAINING PROTEIN 1"/>
    <property type="match status" value="1"/>
</dbReference>
<dbReference type="AlphaFoldDB" id="A0A1F6LH49"/>
<gene>
    <name evidence="3" type="ORF">A2725_03485</name>
</gene>
<keyword evidence="1" id="KW-0812">Transmembrane</keyword>
<dbReference type="InterPro" id="IPR003583">
    <property type="entry name" value="Hlx-hairpin-Hlx_DNA-bd_motif"/>
</dbReference>
<dbReference type="PANTHER" id="PTHR21180:SF32">
    <property type="entry name" value="ENDONUCLEASE_EXONUCLEASE_PHOSPHATASE FAMILY DOMAIN-CONTAINING PROTEIN 1"/>
    <property type="match status" value="1"/>
</dbReference>
<name>A0A1F6LH49_9BACT</name>
<dbReference type="Gene3D" id="1.10.150.280">
    <property type="entry name" value="AF1531-like domain"/>
    <property type="match status" value="1"/>
</dbReference>
<feature type="transmembrane region" description="Helical" evidence="1">
    <location>
        <begin position="658"/>
        <end position="675"/>
    </location>
</feature>
<comment type="caution">
    <text evidence="3">The sequence shown here is derived from an EMBL/GenBank/DDBJ whole genome shotgun (WGS) entry which is preliminary data.</text>
</comment>
<dbReference type="Pfam" id="PF00932">
    <property type="entry name" value="LTD"/>
    <property type="match status" value="2"/>
</dbReference>
<dbReference type="GO" id="GO:0015628">
    <property type="term" value="P:protein secretion by the type II secretion system"/>
    <property type="evidence" value="ECO:0007669"/>
    <property type="project" value="TreeGrafter"/>
</dbReference>
<dbReference type="EMBL" id="MFPS01000009">
    <property type="protein sequence ID" value="OGH58732.1"/>
    <property type="molecule type" value="Genomic_DNA"/>
</dbReference>
<dbReference type="SUPFAM" id="SSF47781">
    <property type="entry name" value="RuvA domain 2-like"/>
    <property type="match status" value="1"/>
</dbReference>
<keyword evidence="1" id="KW-1133">Transmembrane helix</keyword>
<dbReference type="Proteomes" id="UP000177067">
    <property type="component" value="Unassembled WGS sequence"/>
</dbReference>
<dbReference type="SMART" id="SM00278">
    <property type="entry name" value="HhH1"/>
    <property type="match status" value="2"/>
</dbReference>
<evidence type="ECO:0000313" key="3">
    <source>
        <dbReference type="EMBL" id="OGH58732.1"/>
    </source>
</evidence>
<evidence type="ECO:0000259" key="2">
    <source>
        <dbReference type="PROSITE" id="PS51841"/>
    </source>
</evidence>
<protein>
    <recommendedName>
        <fullName evidence="2">LTD domain-containing protein</fullName>
    </recommendedName>
</protein>
<dbReference type="Pfam" id="PF12836">
    <property type="entry name" value="HHH_3"/>
    <property type="match status" value="1"/>
</dbReference>
<dbReference type="NCBIfam" id="TIGR00426">
    <property type="entry name" value="competence protein ComEA helix-hairpin-helix repeat region"/>
    <property type="match status" value="1"/>
</dbReference>
<proteinExistence type="predicted"/>
<keyword evidence="1" id="KW-0472">Membrane</keyword>
<dbReference type="InterPro" id="IPR036415">
    <property type="entry name" value="Lamin_tail_dom_sf"/>
</dbReference>
<dbReference type="GO" id="GO:0015627">
    <property type="term" value="C:type II protein secretion system complex"/>
    <property type="evidence" value="ECO:0007669"/>
    <property type="project" value="TreeGrafter"/>
</dbReference>
<accession>A0A1F6LH49</accession>
<dbReference type="InterPro" id="IPR010994">
    <property type="entry name" value="RuvA_2-like"/>
</dbReference>
<feature type="domain" description="LTD" evidence="2">
    <location>
        <begin position="111"/>
        <end position="215"/>
    </location>
</feature>
<dbReference type="InterPro" id="IPR001322">
    <property type="entry name" value="Lamin_tail_dom"/>
</dbReference>
<dbReference type="GO" id="GO:0003677">
    <property type="term" value="F:DNA binding"/>
    <property type="evidence" value="ECO:0007669"/>
    <property type="project" value="InterPro"/>
</dbReference>